<dbReference type="SMART" id="SM00342">
    <property type="entry name" value="HTH_ARAC"/>
    <property type="match status" value="1"/>
</dbReference>
<dbReference type="PRINTS" id="PR00032">
    <property type="entry name" value="HTHARAC"/>
</dbReference>
<evidence type="ECO:0000313" key="6">
    <source>
        <dbReference type="Proteomes" id="UP001497416"/>
    </source>
</evidence>
<dbReference type="PANTHER" id="PTHR43280:SF32">
    <property type="entry name" value="TRANSCRIPTIONAL REGULATORY PROTEIN"/>
    <property type="match status" value="1"/>
</dbReference>
<dbReference type="SUPFAM" id="SSF46689">
    <property type="entry name" value="Homeodomain-like"/>
    <property type="match status" value="1"/>
</dbReference>
<dbReference type="Pfam" id="PF12833">
    <property type="entry name" value="HTH_18"/>
    <property type="match status" value="1"/>
</dbReference>
<dbReference type="InterPro" id="IPR020449">
    <property type="entry name" value="Tscrpt_reg_AraC-type_HTH"/>
</dbReference>
<keyword evidence="1" id="KW-0805">Transcription regulation</keyword>
<comment type="caution">
    <text evidence="5">The sequence shown here is derived from an EMBL/GenBank/DDBJ whole genome shotgun (WGS) entry which is preliminary data.</text>
</comment>
<dbReference type="InterPro" id="IPR009057">
    <property type="entry name" value="Homeodomain-like_sf"/>
</dbReference>
<evidence type="ECO:0000256" key="3">
    <source>
        <dbReference type="ARBA" id="ARBA00023163"/>
    </source>
</evidence>
<dbReference type="Proteomes" id="UP001497416">
    <property type="component" value="Unassembled WGS sequence"/>
</dbReference>
<dbReference type="EMBL" id="CAXIXY010000005">
    <property type="protein sequence ID" value="CAL2089679.1"/>
    <property type="molecule type" value="Genomic_DNA"/>
</dbReference>
<evidence type="ECO:0000256" key="1">
    <source>
        <dbReference type="ARBA" id="ARBA00023015"/>
    </source>
</evidence>
<organism evidence="5 6">
    <name type="scientific">Tenacibaculum platacis</name>
    <dbReference type="NCBI Taxonomy" id="3137852"/>
    <lineage>
        <taxon>Bacteria</taxon>
        <taxon>Pseudomonadati</taxon>
        <taxon>Bacteroidota</taxon>
        <taxon>Flavobacteriia</taxon>
        <taxon>Flavobacteriales</taxon>
        <taxon>Flavobacteriaceae</taxon>
        <taxon>Tenacibaculum</taxon>
    </lineage>
</organism>
<keyword evidence="6" id="KW-1185">Reference proteome</keyword>
<proteinExistence type="predicted"/>
<feature type="domain" description="HTH araC/xylS-type" evidence="4">
    <location>
        <begin position="194"/>
        <end position="299"/>
    </location>
</feature>
<name>A0ABP1EPP5_9FLAO</name>
<evidence type="ECO:0000313" key="5">
    <source>
        <dbReference type="EMBL" id="CAL2089679.1"/>
    </source>
</evidence>
<accession>A0ABP1EPP5</accession>
<keyword evidence="2" id="KW-0238">DNA-binding</keyword>
<protein>
    <submittedName>
        <fullName evidence="5">AraC family transcriptional regulator, transcriptional activator of pobA</fullName>
    </submittedName>
</protein>
<evidence type="ECO:0000259" key="4">
    <source>
        <dbReference type="PROSITE" id="PS01124"/>
    </source>
</evidence>
<evidence type="ECO:0000256" key="2">
    <source>
        <dbReference type="ARBA" id="ARBA00023125"/>
    </source>
</evidence>
<gene>
    <name evidence="5" type="ORF">T190607A01A_30370</name>
</gene>
<dbReference type="PROSITE" id="PS01124">
    <property type="entry name" value="HTH_ARAC_FAMILY_2"/>
    <property type="match status" value="1"/>
</dbReference>
<sequence>MIITIDKIEDGHKLIGVPAPKHPLVSLVNLRDISKLPEGTDIKFMLNMYMISLKDGIYCSLNYGRNSYDFSKGTMVFSKPNQVLSSEDETIENDAKGWILFFHPDLIRKSSLGQTINEYSFFDYEIHEALHISEEEQETITDIVKKIEKEYQQNIDKHSQKLIISNIELLLDYCNRFYDRQFYVRTNLNQDHISEFELLLKNYFASEKPYELGVPSVKYCGEQLNMSPNYLSDVLKKETGKSAKDHIQAFIVNQAKNQLLGSTNSVSEIAYNLGFEYPQHFSKLFKKRTGITPAKFRSLN</sequence>
<dbReference type="RefSeq" id="WP_348712778.1">
    <property type="nucleotide sequence ID" value="NZ_CAXIXY010000005.1"/>
</dbReference>
<keyword evidence="3" id="KW-0804">Transcription</keyword>
<dbReference type="InterPro" id="IPR018060">
    <property type="entry name" value="HTH_AraC"/>
</dbReference>
<dbReference type="Gene3D" id="1.10.10.60">
    <property type="entry name" value="Homeodomain-like"/>
    <property type="match status" value="2"/>
</dbReference>
<reference evidence="5 6" key="1">
    <citation type="submission" date="2024-05" db="EMBL/GenBank/DDBJ databases">
        <authorList>
            <person name="Duchaud E."/>
        </authorList>
    </citation>
    <scope>NUCLEOTIDE SEQUENCE [LARGE SCALE GENOMIC DNA]</scope>
    <source>
        <strain evidence="5">Ena-SAMPLE-TAB-13-05-2024-13:56:06:370-140302</strain>
    </source>
</reference>
<dbReference type="PANTHER" id="PTHR43280">
    <property type="entry name" value="ARAC-FAMILY TRANSCRIPTIONAL REGULATOR"/>
    <property type="match status" value="1"/>
</dbReference>